<dbReference type="AlphaFoldDB" id="J3MUD6"/>
<name>J3MUD6_ORYBR</name>
<accession>J3MUD6</accession>
<evidence type="ECO:0008006" key="4">
    <source>
        <dbReference type="Google" id="ProtNLM"/>
    </source>
</evidence>
<dbReference type="EnsemblPlants" id="OB08G27170.1">
    <property type="protein sequence ID" value="OB08G27170.1"/>
    <property type="gene ID" value="OB08G27170"/>
</dbReference>
<organism evidence="2">
    <name type="scientific">Oryza brachyantha</name>
    <name type="common">malo sina</name>
    <dbReference type="NCBI Taxonomy" id="4533"/>
    <lineage>
        <taxon>Eukaryota</taxon>
        <taxon>Viridiplantae</taxon>
        <taxon>Streptophyta</taxon>
        <taxon>Embryophyta</taxon>
        <taxon>Tracheophyta</taxon>
        <taxon>Spermatophyta</taxon>
        <taxon>Magnoliopsida</taxon>
        <taxon>Liliopsida</taxon>
        <taxon>Poales</taxon>
        <taxon>Poaceae</taxon>
        <taxon>BOP clade</taxon>
        <taxon>Oryzoideae</taxon>
        <taxon>Oryzeae</taxon>
        <taxon>Oryzinae</taxon>
        <taxon>Oryza</taxon>
    </lineage>
</organism>
<protein>
    <recommendedName>
        <fullName evidence="4">Secreted protein</fullName>
    </recommendedName>
</protein>
<evidence type="ECO:0000256" key="1">
    <source>
        <dbReference type="SAM" id="SignalP"/>
    </source>
</evidence>
<keyword evidence="1" id="KW-0732">Signal</keyword>
<feature type="chain" id="PRO_5003775265" description="Secreted protein" evidence="1">
    <location>
        <begin position="28"/>
        <end position="62"/>
    </location>
</feature>
<keyword evidence="3" id="KW-1185">Reference proteome</keyword>
<sequence length="62" mass="7203">MEVHVARCVCPCLLLLMLLLLLLVHHPHMLLESDLPIQELEIERKVKAAFIVHRSRKVAHVF</sequence>
<dbReference type="HOGENOM" id="CLU_2907727_0_0_1"/>
<dbReference type="Gramene" id="OB08G27170.1">
    <property type="protein sequence ID" value="OB08G27170.1"/>
    <property type="gene ID" value="OB08G27170"/>
</dbReference>
<proteinExistence type="predicted"/>
<evidence type="ECO:0000313" key="2">
    <source>
        <dbReference type="EnsemblPlants" id="OB08G27170.1"/>
    </source>
</evidence>
<evidence type="ECO:0000313" key="3">
    <source>
        <dbReference type="Proteomes" id="UP000006038"/>
    </source>
</evidence>
<feature type="signal peptide" evidence="1">
    <location>
        <begin position="1"/>
        <end position="27"/>
    </location>
</feature>
<reference evidence="2" key="2">
    <citation type="submission" date="2013-04" db="UniProtKB">
        <authorList>
            <consortium name="EnsemblPlants"/>
        </authorList>
    </citation>
    <scope>IDENTIFICATION</scope>
</reference>
<dbReference type="Proteomes" id="UP000006038">
    <property type="component" value="Chromosome 8"/>
</dbReference>
<reference evidence="2" key="1">
    <citation type="journal article" date="2013" name="Nat. Commun.">
        <title>Whole-genome sequencing of Oryza brachyantha reveals mechanisms underlying Oryza genome evolution.</title>
        <authorList>
            <person name="Chen J."/>
            <person name="Huang Q."/>
            <person name="Gao D."/>
            <person name="Wang J."/>
            <person name="Lang Y."/>
            <person name="Liu T."/>
            <person name="Li B."/>
            <person name="Bai Z."/>
            <person name="Luis Goicoechea J."/>
            <person name="Liang C."/>
            <person name="Chen C."/>
            <person name="Zhang W."/>
            <person name="Sun S."/>
            <person name="Liao Y."/>
            <person name="Zhang X."/>
            <person name="Yang L."/>
            <person name="Song C."/>
            <person name="Wang M."/>
            <person name="Shi J."/>
            <person name="Liu G."/>
            <person name="Liu J."/>
            <person name="Zhou H."/>
            <person name="Zhou W."/>
            <person name="Yu Q."/>
            <person name="An N."/>
            <person name="Chen Y."/>
            <person name="Cai Q."/>
            <person name="Wang B."/>
            <person name="Liu B."/>
            <person name="Min J."/>
            <person name="Huang Y."/>
            <person name="Wu H."/>
            <person name="Li Z."/>
            <person name="Zhang Y."/>
            <person name="Yin Y."/>
            <person name="Song W."/>
            <person name="Jiang J."/>
            <person name="Jackson S.A."/>
            <person name="Wing R.A."/>
            <person name="Wang J."/>
            <person name="Chen M."/>
        </authorList>
    </citation>
    <scope>NUCLEOTIDE SEQUENCE [LARGE SCALE GENOMIC DNA]</scope>
    <source>
        <strain evidence="2">cv. IRGC 101232</strain>
    </source>
</reference>